<sequence length="97" mass="10503">MTHSVGVSITSSFGIKTMGGGVDVTLNYQFTATNSSSSNQYQEVAKTHIYTIGPQTAAVILTDRVWIQATRSDGSMSLHQIGFNATDDMSRTEIKLK</sequence>
<name>A0A364N824_STELY</name>
<comment type="caution">
    <text evidence="1">The sequence shown here is derived from an EMBL/GenBank/DDBJ whole genome shotgun (WGS) entry which is preliminary data.</text>
</comment>
<dbReference type="AlphaFoldDB" id="A0A364N824"/>
<keyword evidence="2" id="KW-1185">Reference proteome</keyword>
<evidence type="ECO:0000313" key="1">
    <source>
        <dbReference type="EMBL" id="RAR13416.1"/>
    </source>
</evidence>
<dbReference type="OrthoDB" id="428159at2759"/>
<reference evidence="2" key="1">
    <citation type="submission" date="2018-05" db="EMBL/GenBank/DDBJ databases">
        <title>Draft genome sequence of Stemphylium lycopersici strain CIDEFI 213.</title>
        <authorList>
            <person name="Medina R."/>
            <person name="Franco M.E.E."/>
            <person name="Lucentini C.G."/>
            <person name="Saparrat M.C.N."/>
            <person name="Balatti P.A."/>
        </authorList>
    </citation>
    <scope>NUCLEOTIDE SEQUENCE [LARGE SCALE GENOMIC DNA]</scope>
    <source>
        <strain evidence="2">CIDEFI 213</strain>
    </source>
</reference>
<dbReference type="Proteomes" id="UP000249619">
    <property type="component" value="Unassembled WGS sequence"/>
</dbReference>
<dbReference type="STRING" id="183478.A0A364N824"/>
<organism evidence="1 2">
    <name type="scientific">Stemphylium lycopersici</name>
    <name type="common">Tomato gray leaf spot disease fungus</name>
    <name type="synonym">Thyrospora lycopersici</name>
    <dbReference type="NCBI Taxonomy" id="183478"/>
    <lineage>
        <taxon>Eukaryota</taxon>
        <taxon>Fungi</taxon>
        <taxon>Dikarya</taxon>
        <taxon>Ascomycota</taxon>
        <taxon>Pezizomycotina</taxon>
        <taxon>Dothideomycetes</taxon>
        <taxon>Pleosporomycetidae</taxon>
        <taxon>Pleosporales</taxon>
        <taxon>Pleosporineae</taxon>
        <taxon>Pleosporaceae</taxon>
        <taxon>Stemphylium</taxon>
    </lineage>
</organism>
<evidence type="ECO:0000313" key="2">
    <source>
        <dbReference type="Proteomes" id="UP000249619"/>
    </source>
</evidence>
<accession>A0A364N824</accession>
<proteinExistence type="predicted"/>
<protein>
    <submittedName>
        <fullName evidence="1">Duf946 domain-containing protein</fullName>
    </submittedName>
</protein>
<gene>
    <name evidence="1" type="ORF">DDE83_003280</name>
</gene>
<dbReference type="EMBL" id="QGDH01000036">
    <property type="protein sequence ID" value="RAR13416.1"/>
    <property type="molecule type" value="Genomic_DNA"/>
</dbReference>